<evidence type="ECO:0000313" key="2">
    <source>
        <dbReference type="Proteomes" id="UP000001062"/>
    </source>
</evidence>
<dbReference type="HOGENOM" id="CLU_1862792_0_0_6"/>
<proteinExistence type="predicted"/>
<reference evidence="1 2" key="1">
    <citation type="journal article" date="2012" name="Stand. Genomic Sci.">
        <title>Complete genome sequence of the melanogenic marine bacterium Marinomonas mediterranea type strain (MMB-1(T)).</title>
        <authorList>
            <person name="Lucas-Elio P."/>
            <person name="Goodwin L."/>
            <person name="Woyke T."/>
            <person name="Pitluck S."/>
            <person name="Nolan M."/>
            <person name="Kyrpides N.C."/>
            <person name="Detter J.C."/>
            <person name="Copeland A."/>
            <person name="Teshima H."/>
            <person name="Bruce D."/>
            <person name="Detter C."/>
            <person name="Tapia R."/>
            <person name="Han S."/>
            <person name="Land M.L."/>
            <person name="Ivanova N."/>
            <person name="Mikhailova N."/>
            <person name="Johnston A.W."/>
            <person name="Sanchez-Amat A."/>
        </authorList>
    </citation>
    <scope>NUCLEOTIDE SEQUENCE [LARGE SCALE GENOMIC DNA]</scope>
    <source>
        <strain evidence="2">ATCC 700492 / JCM 21426 / NBRC 103028 / MMB-1</strain>
    </source>
</reference>
<keyword evidence="2" id="KW-1185">Reference proteome</keyword>
<name>F2K229_MARM1</name>
<dbReference type="Proteomes" id="UP000001062">
    <property type="component" value="Chromosome"/>
</dbReference>
<protein>
    <submittedName>
        <fullName evidence="1">Uncharacterized protein</fullName>
    </submittedName>
</protein>
<sequence length="137" mass="14843">MRVLNDGAVVYYGSLDGAESLVFPAGCTYEYTDSEVRLKKRLGILEAAGDHQSLLGANADAAELLLVEFSKLVVSLESADSFDDFKKASNSFVSDANIVLDGMDSGKYKFPYQSKGQSDVIEDISERATEVSKILSK</sequence>
<dbReference type="EMBL" id="CP002583">
    <property type="protein sequence ID" value="ADZ91107.1"/>
    <property type="molecule type" value="Genomic_DNA"/>
</dbReference>
<evidence type="ECO:0000313" key="1">
    <source>
        <dbReference type="EMBL" id="ADZ91107.1"/>
    </source>
</evidence>
<dbReference type="STRING" id="717774.Marme_1851"/>
<accession>F2K229</accession>
<dbReference type="AlphaFoldDB" id="F2K229"/>
<dbReference type="PATRIC" id="fig|717774.3.peg.1906"/>
<gene>
    <name evidence="1" type="ordered locus">Marme_1851</name>
</gene>
<dbReference type="KEGG" id="mme:Marme_1851"/>
<organism evidence="1 2">
    <name type="scientific">Marinomonas mediterranea (strain ATCC 700492 / JCM 21426 / NBRC 103028 / MMB-1)</name>
    <dbReference type="NCBI Taxonomy" id="717774"/>
    <lineage>
        <taxon>Bacteria</taxon>
        <taxon>Pseudomonadati</taxon>
        <taxon>Pseudomonadota</taxon>
        <taxon>Gammaproteobacteria</taxon>
        <taxon>Oceanospirillales</taxon>
        <taxon>Oceanospirillaceae</taxon>
        <taxon>Marinomonas</taxon>
    </lineage>
</organism>
<dbReference type="OrthoDB" id="6309319at2"/>
<dbReference type="RefSeq" id="WP_013661012.1">
    <property type="nucleotide sequence ID" value="NC_015276.1"/>
</dbReference>